<evidence type="ECO:0000256" key="1">
    <source>
        <dbReference type="ARBA" id="ARBA00008520"/>
    </source>
</evidence>
<evidence type="ECO:0000256" key="3">
    <source>
        <dbReference type="ARBA" id="ARBA00022729"/>
    </source>
</evidence>
<evidence type="ECO:0000256" key="2">
    <source>
        <dbReference type="ARBA" id="ARBA00022448"/>
    </source>
</evidence>
<dbReference type="GO" id="GO:0055052">
    <property type="term" value="C:ATP-binding cassette (ABC) transporter complex, substrate-binding subunit-containing"/>
    <property type="evidence" value="ECO:0007669"/>
    <property type="project" value="TreeGrafter"/>
</dbReference>
<comment type="similarity">
    <text evidence="1">Belongs to the bacterial solute-binding protein 1 family.</text>
</comment>
<evidence type="ECO:0000313" key="5">
    <source>
        <dbReference type="Proteomes" id="UP001144256"/>
    </source>
</evidence>
<keyword evidence="3" id="KW-0732">Signal</keyword>
<keyword evidence="5" id="KW-1185">Reference proteome</keyword>
<dbReference type="SUPFAM" id="SSF53850">
    <property type="entry name" value="Periplasmic binding protein-like II"/>
    <property type="match status" value="1"/>
</dbReference>
<dbReference type="GO" id="GO:0042956">
    <property type="term" value="P:maltodextrin transmembrane transport"/>
    <property type="evidence" value="ECO:0007669"/>
    <property type="project" value="TreeGrafter"/>
</dbReference>
<keyword evidence="2" id="KW-0813">Transport</keyword>
<dbReference type="PANTHER" id="PTHR30061">
    <property type="entry name" value="MALTOSE-BINDING PERIPLASMIC PROTEIN"/>
    <property type="match status" value="1"/>
</dbReference>
<gene>
    <name evidence="4" type="ORF">SH1V18_29060</name>
</gene>
<dbReference type="AlphaFoldDB" id="A0A9W5YD11"/>
<protein>
    <submittedName>
        <fullName evidence="4">Sugar ABC transporter substrate-binding protein</fullName>
    </submittedName>
</protein>
<dbReference type="RefSeq" id="WP_281816585.1">
    <property type="nucleotide sequence ID" value="NZ_BRLB01000009.1"/>
</dbReference>
<dbReference type="Proteomes" id="UP001144256">
    <property type="component" value="Unassembled WGS sequence"/>
</dbReference>
<dbReference type="PROSITE" id="PS51257">
    <property type="entry name" value="PROKAR_LIPOPROTEIN"/>
    <property type="match status" value="1"/>
</dbReference>
<dbReference type="InterPro" id="IPR006059">
    <property type="entry name" value="SBP"/>
</dbReference>
<organism evidence="4 5">
    <name type="scientific">Vallitalea longa</name>
    <dbReference type="NCBI Taxonomy" id="2936439"/>
    <lineage>
        <taxon>Bacteria</taxon>
        <taxon>Bacillati</taxon>
        <taxon>Bacillota</taxon>
        <taxon>Clostridia</taxon>
        <taxon>Lachnospirales</taxon>
        <taxon>Vallitaleaceae</taxon>
        <taxon>Vallitalea</taxon>
    </lineage>
</organism>
<accession>A0A9W5YD11</accession>
<reference evidence="4" key="1">
    <citation type="submission" date="2022-06" db="EMBL/GenBank/DDBJ databases">
        <title>Vallitalea longa sp. nov., an anaerobic bacterium isolated from marine sediment.</title>
        <authorList>
            <person name="Hirano S."/>
            <person name="Terahara T."/>
            <person name="Mori K."/>
            <person name="Hamada M."/>
            <person name="Matsumoto R."/>
            <person name="Kobayashi T."/>
        </authorList>
    </citation>
    <scope>NUCLEOTIDE SEQUENCE</scope>
    <source>
        <strain evidence="4">SH18-1</strain>
    </source>
</reference>
<dbReference type="EMBL" id="BRLB01000009">
    <property type="protein sequence ID" value="GKX30426.1"/>
    <property type="molecule type" value="Genomic_DNA"/>
</dbReference>
<dbReference type="Pfam" id="PF01547">
    <property type="entry name" value="SBP_bac_1"/>
    <property type="match status" value="1"/>
</dbReference>
<dbReference type="GO" id="GO:1901982">
    <property type="term" value="F:maltose binding"/>
    <property type="evidence" value="ECO:0007669"/>
    <property type="project" value="TreeGrafter"/>
</dbReference>
<dbReference type="Gene3D" id="3.40.190.10">
    <property type="entry name" value="Periplasmic binding protein-like II"/>
    <property type="match status" value="2"/>
</dbReference>
<evidence type="ECO:0000313" key="4">
    <source>
        <dbReference type="EMBL" id="GKX30426.1"/>
    </source>
</evidence>
<proteinExistence type="inferred from homology"/>
<sequence length="406" mass="45680">MKRIINLLLITALIIISIGGCNQVKKKTVKFGVLTDKDYIINVIDEFNSSQDTYEVKPVIITGSEDETYKQVKKLISNGSSDVDVLSMDITWAGEFAGQGYLQPIDNLMQEKGYTQKDFVEEAMISGKYEGKQYTLPFYLDLSLLYYRKDIVKETEAKVLESGNYTYSDLSRLAEKYKGEKNTETGIVFQCNVNEGLTVTAAEFTNSFHMLSGLKSLKSMVDSEYTPNDILYYSDTETKDAFKDGKTVFTIDFSYLYNLLIEEKIETKLNKEQIGIAPLPNGGVIDGYVLGINKNSSNIEGAWEFIRYIASEEGQTTIAKEGKHIPGFISLATNSDIIASNEMLAVEGLKNALNVVINRPVSDRYTQISKEIQMNVHKFLSGAQELDYTKTKIEKLMEDNEVISKR</sequence>
<comment type="caution">
    <text evidence="4">The sequence shown here is derived from an EMBL/GenBank/DDBJ whole genome shotgun (WGS) entry which is preliminary data.</text>
</comment>
<dbReference type="PANTHER" id="PTHR30061:SF50">
    <property type="entry name" value="MALTOSE_MALTODEXTRIN-BINDING PERIPLASMIC PROTEIN"/>
    <property type="match status" value="1"/>
</dbReference>
<dbReference type="GO" id="GO:0015768">
    <property type="term" value="P:maltose transport"/>
    <property type="evidence" value="ECO:0007669"/>
    <property type="project" value="TreeGrafter"/>
</dbReference>
<name>A0A9W5YD11_9FIRM</name>